<dbReference type="InterPro" id="IPR006626">
    <property type="entry name" value="PbH1"/>
</dbReference>
<organism evidence="5 6">
    <name type="scientific">Massilia oculi</name>
    <dbReference type="NCBI Taxonomy" id="945844"/>
    <lineage>
        <taxon>Bacteria</taxon>
        <taxon>Pseudomonadati</taxon>
        <taxon>Pseudomonadota</taxon>
        <taxon>Betaproteobacteria</taxon>
        <taxon>Burkholderiales</taxon>
        <taxon>Oxalobacteraceae</taxon>
        <taxon>Telluria group</taxon>
        <taxon>Massilia</taxon>
    </lineage>
</organism>
<dbReference type="EMBL" id="CP029343">
    <property type="protein sequence ID" value="AWL06441.1"/>
    <property type="molecule type" value="Genomic_DNA"/>
</dbReference>
<dbReference type="PANTHER" id="PTHR40088:SF2">
    <property type="entry name" value="SECRETED SUGAR HYDROLASE"/>
    <property type="match status" value="1"/>
</dbReference>
<dbReference type="PANTHER" id="PTHR40088">
    <property type="entry name" value="PECTATE LYASE (EUROFUNG)"/>
    <property type="match status" value="1"/>
</dbReference>
<feature type="chain" id="PRO_5015422783" description="Right handed beta helix domain-containing protein" evidence="4">
    <location>
        <begin position="29"/>
        <end position="496"/>
    </location>
</feature>
<evidence type="ECO:0008006" key="7">
    <source>
        <dbReference type="Google" id="ProtNLM"/>
    </source>
</evidence>
<evidence type="ECO:0000256" key="4">
    <source>
        <dbReference type="SAM" id="SignalP"/>
    </source>
</evidence>
<dbReference type="SUPFAM" id="SSF51126">
    <property type="entry name" value="Pectin lyase-like"/>
    <property type="match status" value="1"/>
</dbReference>
<accession>A0A2S2DMB6</accession>
<dbReference type="GO" id="GO:0005576">
    <property type="term" value="C:extracellular region"/>
    <property type="evidence" value="ECO:0007669"/>
    <property type="project" value="UniProtKB-SubCell"/>
</dbReference>
<comment type="subcellular location">
    <subcellularLocation>
        <location evidence="1">Secreted</location>
    </subcellularLocation>
</comment>
<keyword evidence="2" id="KW-0964">Secreted</keyword>
<evidence type="ECO:0000256" key="1">
    <source>
        <dbReference type="ARBA" id="ARBA00004613"/>
    </source>
</evidence>
<dbReference type="InterPro" id="IPR052052">
    <property type="entry name" value="Polysaccharide_Lyase_9"/>
</dbReference>
<dbReference type="SMART" id="SM00710">
    <property type="entry name" value="PbH1"/>
    <property type="match status" value="7"/>
</dbReference>
<sequence>MKHFEAFLKMTAPAAAACLLVSTQLAHAAVITVAPGQSIQTAVNAAVAGDTVRVLPGTYTQKVLVSGKSGTAGAPILIKADPGVVLRGGSGVTPSGRQGLITIRNSNYVRVEGFEVTAFTTGSASASPVGILVEGNGSNLQIVNNKIHGIKHTSTCTEDDGEACWVGAHGLAVFGTNATGITDLLVQGNEVYQNVLQSSEALVLNGNIDRFEVLDNYVHDNNNIGLDFIGFEGECDCGDKDRARNGIVKNNRAVNNSSKTNPWYMGVGSAAGFYVDGGRYIVFDGNISTGNDLGFEFASEHAGKATEDIVMSNNVVYKNREVGLTVGGYDASVGAALRIHVHNNSFYKNQGWGTEIVFQHKVIDSRFSNNVFFGTGPAAGNYANYGSGHSGNVWGTNLWWGTNASGGSLPGVRVLADPRFIAPDSGNLNLQATSPAIGVGATSVALTTWTSPLWSRYYAGGAIPVNGVTDINGQARIEGTIDLGADEYGSAPAAKK</sequence>
<dbReference type="OrthoDB" id="9795486at2"/>
<proteinExistence type="predicted"/>
<dbReference type="RefSeq" id="WP_109346758.1">
    <property type="nucleotide sequence ID" value="NZ_CP029343.1"/>
</dbReference>
<evidence type="ECO:0000313" key="6">
    <source>
        <dbReference type="Proteomes" id="UP000245820"/>
    </source>
</evidence>
<evidence type="ECO:0000256" key="2">
    <source>
        <dbReference type="ARBA" id="ARBA00022525"/>
    </source>
</evidence>
<evidence type="ECO:0000256" key="3">
    <source>
        <dbReference type="ARBA" id="ARBA00022729"/>
    </source>
</evidence>
<dbReference type="Gene3D" id="2.160.20.10">
    <property type="entry name" value="Single-stranded right-handed beta-helix, Pectin lyase-like"/>
    <property type="match status" value="1"/>
</dbReference>
<evidence type="ECO:0000313" key="5">
    <source>
        <dbReference type="EMBL" id="AWL06441.1"/>
    </source>
</evidence>
<reference evidence="5 6" key="1">
    <citation type="submission" date="2018-05" db="EMBL/GenBank/DDBJ databases">
        <title>Complete genome sequence of Massilia oculi sp. nov. CCUG 43427T (=DSM 26321T), the type strain of M. oculi, and comparison with genome sequences of other Massilia strains.</title>
        <authorList>
            <person name="Zhu B."/>
        </authorList>
    </citation>
    <scope>NUCLEOTIDE SEQUENCE [LARGE SCALE GENOMIC DNA]</scope>
    <source>
        <strain evidence="5 6">CCUG 43427</strain>
    </source>
</reference>
<feature type="signal peptide" evidence="4">
    <location>
        <begin position="1"/>
        <end position="28"/>
    </location>
</feature>
<dbReference type="InterPro" id="IPR012334">
    <property type="entry name" value="Pectin_lyas_fold"/>
</dbReference>
<dbReference type="AlphaFoldDB" id="A0A2S2DMB6"/>
<dbReference type="Proteomes" id="UP000245820">
    <property type="component" value="Chromosome"/>
</dbReference>
<keyword evidence="6" id="KW-1185">Reference proteome</keyword>
<keyword evidence="3 4" id="KW-0732">Signal</keyword>
<dbReference type="GO" id="GO:0016837">
    <property type="term" value="F:carbon-oxygen lyase activity, acting on polysaccharides"/>
    <property type="evidence" value="ECO:0007669"/>
    <property type="project" value="TreeGrafter"/>
</dbReference>
<gene>
    <name evidence="5" type="ORF">DIR46_19705</name>
</gene>
<name>A0A2S2DMB6_9BURK</name>
<dbReference type="InterPro" id="IPR011050">
    <property type="entry name" value="Pectin_lyase_fold/virulence"/>
</dbReference>
<dbReference type="KEGG" id="mtim:DIR46_19705"/>
<protein>
    <recommendedName>
        <fullName evidence="7">Right handed beta helix domain-containing protein</fullName>
    </recommendedName>
</protein>